<dbReference type="PANTHER" id="PTHR43081">
    <property type="entry name" value="ADENYLATE CYCLASE, TERMINAL-DIFFERENTIATION SPECIFIC-RELATED"/>
    <property type="match status" value="1"/>
</dbReference>
<organism evidence="3 4">
    <name type="scientific">Astrephomene gubernaculifera</name>
    <dbReference type="NCBI Taxonomy" id="47775"/>
    <lineage>
        <taxon>Eukaryota</taxon>
        <taxon>Viridiplantae</taxon>
        <taxon>Chlorophyta</taxon>
        <taxon>core chlorophytes</taxon>
        <taxon>Chlorophyceae</taxon>
        <taxon>CS clade</taxon>
        <taxon>Chlamydomonadales</taxon>
        <taxon>Astrephomenaceae</taxon>
        <taxon>Astrephomene</taxon>
    </lineage>
</organism>
<dbReference type="InterPro" id="IPR050697">
    <property type="entry name" value="Adenylyl/Guanylyl_Cyclase_3/4"/>
</dbReference>
<dbReference type="AlphaFoldDB" id="A0AAD3DYD8"/>
<feature type="region of interest" description="Disordered" evidence="1">
    <location>
        <begin position="305"/>
        <end position="369"/>
    </location>
</feature>
<name>A0AAD3DYD8_9CHLO</name>
<evidence type="ECO:0000313" key="3">
    <source>
        <dbReference type="EMBL" id="GFR50128.1"/>
    </source>
</evidence>
<evidence type="ECO:0000259" key="2">
    <source>
        <dbReference type="PROSITE" id="PS50125"/>
    </source>
</evidence>
<accession>A0AAD3DYD8</accession>
<comment type="caution">
    <text evidence="3">The sequence shown here is derived from an EMBL/GenBank/DDBJ whole genome shotgun (WGS) entry which is preliminary data.</text>
</comment>
<feature type="compositionally biased region" description="Low complexity" evidence="1">
    <location>
        <begin position="212"/>
        <end position="238"/>
    </location>
</feature>
<evidence type="ECO:0000313" key="4">
    <source>
        <dbReference type="Proteomes" id="UP001054857"/>
    </source>
</evidence>
<dbReference type="InterPro" id="IPR029787">
    <property type="entry name" value="Nucleotide_cyclase"/>
</dbReference>
<feature type="region of interest" description="Disordered" evidence="1">
    <location>
        <begin position="111"/>
        <end position="132"/>
    </location>
</feature>
<dbReference type="GO" id="GO:0009190">
    <property type="term" value="P:cyclic nucleotide biosynthetic process"/>
    <property type="evidence" value="ECO:0007669"/>
    <property type="project" value="InterPro"/>
</dbReference>
<dbReference type="SUPFAM" id="SSF55073">
    <property type="entry name" value="Nucleotide cyclase"/>
    <property type="match status" value="1"/>
</dbReference>
<reference evidence="3 4" key="1">
    <citation type="journal article" date="2021" name="Sci. Rep.">
        <title>Genome sequencing of the multicellular alga Astrephomene provides insights into convergent evolution of germ-soma differentiation.</title>
        <authorList>
            <person name="Yamashita S."/>
            <person name="Yamamoto K."/>
            <person name="Matsuzaki R."/>
            <person name="Suzuki S."/>
            <person name="Yamaguchi H."/>
            <person name="Hirooka S."/>
            <person name="Minakuchi Y."/>
            <person name="Miyagishima S."/>
            <person name="Kawachi M."/>
            <person name="Toyoda A."/>
            <person name="Nozaki H."/>
        </authorList>
    </citation>
    <scope>NUCLEOTIDE SEQUENCE [LARGE SCALE GENOMIC DNA]</scope>
    <source>
        <strain evidence="3 4">NIES-4017</strain>
    </source>
</reference>
<proteinExistence type="predicted"/>
<feature type="region of interest" description="Disordered" evidence="1">
    <location>
        <begin position="205"/>
        <end position="240"/>
    </location>
</feature>
<feature type="domain" description="Guanylate cyclase" evidence="2">
    <location>
        <begin position="15"/>
        <end position="75"/>
    </location>
</feature>
<dbReference type="PANTHER" id="PTHR43081:SF1">
    <property type="entry name" value="ADENYLATE CYCLASE, TERMINAL-DIFFERENTIATION SPECIFIC"/>
    <property type="match status" value="1"/>
</dbReference>
<dbReference type="PROSITE" id="PS50125">
    <property type="entry name" value="GUANYLATE_CYCLASE_2"/>
    <property type="match status" value="1"/>
</dbReference>
<feature type="non-terminal residue" evidence="3">
    <location>
        <position position="432"/>
    </location>
</feature>
<dbReference type="GO" id="GO:0035556">
    <property type="term" value="P:intracellular signal transduction"/>
    <property type="evidence" value="ECO:0007669"/>
    <property type="project" value="InterPro"/>
</dbReference>
<dbReference type="Gene3D" id="3.30.70.1230">
    <property type="entry name" value="Nucleotide cyclase"/>
    <property type="match status" value="1"/>
</dbReference>
<dbReference type="InterPro" id="IPR001054">
    <property type="entry name" value="A/G_cyclase"/>
</dbReference>
<protein>
    <recommendedName>
        <fullName evidence="2">Guanylate cyclase domain-containing protein</fullName>
    </recommendedName>
</protein>
<evidence type="ECO:0000256" key="1">
    <source>
        <dbReference type="SAM" id="MobiDB-lite"/>
    </source>
</evidence>
<feature type="region of interest" description="Disordered" evidence="1">
    <location>
        <begin position="405"/>
        <end position="432"/>
    </location>
</feature>
<dbReference type="Proteomes" id="UP001054857">
    <property type="component" value="Unassembled WGS sequence"/>
</dbReference>
<feature type="non-terminal residue" evidence="3">
    <location>
        <position position="1"/>
    </location>
</feature>
<keyword evidence="4" id="KW-1185">Reference proteome</keyword>
<sequence length="432" mass="44065">LTLAVRPPGATPLTTLLVTDIQNSTNLWEQLPTAVMNETLRLHHRCLRGLLPKCNGYESATEGDSFILAFHTPMDAARFALLAQQALLELPWPAELLEHEDGREVWAEPAKPKLPARQPPLGAPRGPGGGTSMHVSMPGGPMAAAAPHYPATADGDSEEEDAATFVCDSPLVGSFGNHGWLSVALQGLQGKPPGARRGGVGGVGGGGHHWRGASSSRKSLNLSRSSTCDRVASGTGVASAGGSGELRAASPLPAAMRAPTAPLAFGIGTRAAARLPEAARKGSHEYGSPFCSLSVSPSVPRFLSDAPLSELPEGELPSPTFRPDGDTGPGLLSTAANSPGTRARAPAPGCPKLQLGALAPRSGTPAGDVESAGLELSLLAPPRRAAAPRASSSWDALCEAAAGSAYYPPRGSGTGGQQASVDRASRATVGSD</sequence>
<gene>
    <name evidence="3" type="ORF">Agub_g12279</name>
</gene>
<dbReference type="EMBL" id="BMAR01000035">
    <property type="protein sequence ID" value="GFR50128.1"/>
    <property type="molecule type" value="Genomic_DNA"/>
</dbReference>